<evidence type="ECO:0000313" key="3">
    <source>
        <dbReference type="Proteomes" id="UP000035682"/>
    </source>
</evidence>
<dbReference type="WormBase" id="SRAE_2000462000">
    <property type="protein sequence ID" value="SRP09263"/>
    <property type="gene ID" value="WBGene00264852"/>
</dbReference>
<name>A0A090LP53_STRRB</name>
<evidence type="ECO:0000313" key="2">
    <source>
        <dbReference type="EMBL" id="CEF69974.1"/>
    </source>
</evidence>
<keyword evidence="3" id="KW-1185">Reference proteome</keyword>
<dbReference type="AlphaFoldDB" id="A0A090LP53"/>
<evidence type="ECO:0000313" key="5">
    <source>
        <dbReference type="WormBase" id="SRAE_2000462000"/>
    </source>
</evidence>
<dbReference type="CTD" id="36382345"/>
<dbReference type="RefSeq" id="XP_024509173.1">
    <property type="nucleotide sequence ID" value="XM_024643511.1"/>
</dbReference>
<organism evidence="2">
    <name type="scientific">Strongyloides ratti</name>
    <name type="common">Parasitic roundworm</name>
    <dbReference type="NCBI Taxonomy" id="34506"/>
    <lineage>
        <taxon>Eukaryota</taxon>
        <taxon>Metazoa</taxon>
        <taxon>Ecdysozoa</taxon>
        <taxon>Nematoda</taxon>
        <taxon>Chromadorea</taxon>
        <taxon>Rhabditida</taxon>
        <taxon>Tylenchina</taxon>
        <taxon>Panagrolaimomorpha</taxon>
        <taxon>Strongyloidoidea</taxon>
        <taxon>Strongyloididae</taxon>
        <taxon>Strongyloides</taxon>
    </lineage>
</organism>
<keyword evidence="1" id="KW-0472">Membrane</keyword>
<evidence type="ECO:0000256" key="1">
    <source>
        <dbReference type="SAM" id="Phobius"/>
    </source>
</evidence>
<dbReference type="InterPro" id="IPR052854">
    <property type="entry name" value="Serpentine_rcpt_epsilon"/>
</dbReference>
<dbReference type="GeneID" id="36382345"/>
<dbReference type="PANTHER" id="PTHR47518">
    <property type="entry name" value="SERPENTINE RECEPTOR CLASS EPSILON-13-RELATED"/>
    <property type="match status" value="1"/>
</dbReference>
<feature type="transmembrane region" description="Helical" evidence="1">
    <location>
        <begin position="176"/>
        <end position="198"/>
    </location>
</feature>
<dbReference type="Proteomes" id="UP000035682">
    <property type="component" value="Unplaced"/>
</dbReference>
<sequence>MLLIFISEIIDYPPQNFEEKLYFFCVSAQIYTSAFIRSSNWILVIERVTSTLKRKVYEQWHNYYISIGICTIIIAYGSIVKNISYIIDGFEENYYTFSIAFDFITILISIYLWYINIKLRRLTVIGTKNLSEKFQINENICLIKFTLPFIISYIIINTAFNFLLDFGGTLISDEDLILAYNDFCVFFAYLIIFLYVLIKNKFIKCFYHNDNRETVSLTRTLKNIENTQNNVTGKTDLNSKQSQKNVKSIKINGKNIPTNFNNETYYRIITKSW</sequence>
<keyword evidence="1" id="KW-0812">Transmembrane</keyword>
<gene>
    <name evidence="2 4 5" type="ORF">SRAE_2000462000</name>
</gene>
<reference evidence="2 3" key="1">
    <citation type="submission" date="2014-09" db="EMBL/GenBank/DDBJ databases">
        <authorList>
            <person name="Martin A.A."/>
        </authorList>
    </citation>
    <scope>NUCLEOTIDE SEQUENCE</scope>
    <source>
        <strain evidence="3">ED321</strain>
        <strain evidence="2">ED321 Heterogonic</strain>
    </source>
</reference>
<evidence type="ECO:0000313" key="4">
    <source>
        <dbReference type="WBParaSite" id="SRAE_2000462000.1"/>
    </source>
</evidence>
<protein>
    <submittedName>
        <fullName evidence="4">7TM GPCR, serpentine receptor class e (Sre) family-containing protein</fullName>
    </submittedName>
</protein>
<reference evidence="4" key="2">
    <citation type="submission" date="2020-12" db="UniProtKB">
        <authorList>
            <consortium name="WormBaseParasite"/>
        </authorList>
    </citation>
    <scope>IDENTIFICATION</scope>
</reference>
<dbReference type="PANTHER" id="PTHR47518:SF9">
    <property type="entry name" value="SERPENTINE RECEPTOR, CLASS T"/>
    <property type="match status" value="1"/>
</dbReference>
<accession>A0A090LP53</accession>
<dbReference type="WBParaSite" id="SRAE_2000462000.1">
    <property type="protein sequence ID" value="SRAE_2000462000.1"/>
    <property type="gene ID" value="WBGene00264852"/>
</dbReference>
<proteinExistence type="predicted"/>
<dbReference type="EMBL" id="LN609529">
    <property type="protein sequence ID" value="CEF69974.1"/>
    <property type="molecule type" value="Genomic_DNA"/>
</dbReference>
<feature type="transmembrane region" description="Helical" evidence="1">
    <location>
        <begin position="93"/>
        <end position="115"/>
    </location>
</feature>
<keyword evidence="1" id="KW-1133">Transmembrane helix</keyword>
<feature type="transmembrane region" description="Helical" evidence="1">
    <location>
        <begin position="63"/>
        <end position="87"/>
    </location>
</feature>